<evidence type="ECO:0000313" key="1">
    <source>
        <dbReference type="EMBL" id="CAD7588996.1"/>
    </source>
</evidence>
<protein>
    <submittedName>
        <fullName evidence="1">Uncharacterized protein</fullName>
    </submittedName>
</protein>
<organism evidence="1">
    <name type="scientific">Timema genevievae</name>
    <name type="common">Walking stick</name>
    <dbReference type="NCBI Taxonomy" id="629358"/>
    <lineage>
        <taxon>Eukaryota</taxon>
        <taxon>Metazoa</taxon>
        <taxon>Ecdysozoa</taxon>
        <taxon>Arthropoda</taxon>
        <taxon>Hexapoda</taxon>
        <taxon>Insecta</taxon>
        <taxon>Pterygota</taxon>
        <taxon>Neoptera</taxon>
        <taxon>Polyneoptera</taxon>
        <taxon>Phasmatodea</taxon>
        <taxon>Timematodea</taxon>
        <taxon>Timematoidea</taxon>
        <taxon>Timematidae</taxon>
        <taxon>Timema</taxon>
    </lineage>
</organism>
<gene>
    <name evidence="1" type="ORF">TGEB3V08_LOCUS3005</name>
</gene>
<sequence length="429" mass="47842">MSSDGMKPRSIIPRSLSGNLPSIDVVSVGSSADSTDNSSSFPMRPDKPPALLSYQSVPYDSTTYFFNKYGSSFNQFPYMRFAESPEKRAYLQFSIVHLQVNLSINEAGRSILALAKKLLTKDMLNFLDEQALDVYNSGAVKIFPYKTFSETMNLVMVTLLRELLQHQKVLLQNGLTLLFFVDLPSPFTRDVQEFVKGLFLSGQTELQSRNHDASEREDRESNFAVVNKFKVNVMANSACVDLLVWAIGDETGTFSLLIWVSDDVSSLLSALSSFIKMKQKGADSLCGRLTEKINSNHGHKLVLAHMPLLMVCLEGLGKLAQKFPNIASTSIYCLRDFLVTPSPILFKLHRQQTDKETHSLKITVQGKETRSTDSLHISTSQTAFEKLRDAAIENLCIALEAAYTVDPYCVRALVASVSNRLFTAEKSDR</sequence>
<accession>A0A7R9JTC1</accession>
<proteinExistence type="predicted"/>
<dbReference type="EMBL" id="OE839926">
    <property type="protein sequence ID" value="CAD7588996.1"/>
    <property type="molecule type" value="Genomic_DNA"/>
</dbReference>
<name>A0A7R9JTC1_TIMGE</name>
<dbReference type="AlphaFoldDB" id="A0A7R9JTC1"/>
<reference evidence="1" key="1">
    <citation type="submission" date="2020-11" db="EMBL/GenBank/DDBJ databases">
        <authorList>
            <person name="Tran Van P."/>
        </authorList>
    </citation>
    <scope>NUCLEOTIDE SEQUENCE</scope>
</reference>